<gene>
    <name evidence="1" type="ORF">AVEN_162088_1</name>
</gene>
<protein>
    <submittedName>
        <fullName evidence="1">Uncharacterized protein</fullName>
    </submittedName>
</protein>
<accession>A0A4Y2H7W7</accession>
<evidence type="ECO:0000313" key="1">
    <source>
        <dbReference type="EMBL" id="GBM60828.1"/>
    </source>
</evidence>
<sequence length="98" mass="11025">MKNYTPKSFCPGISASEATIPFDFKSDDFERIHLGAQSNLAEYEFGLRTAPANPERLVNKDYLILEEGIPGRFLDNPFSDEKNLKHLQKIFPGCSETG</sequence>
<dbReference type="Proteomes" id="UP000499080">
    <property type="component" value="Unassembled WGS sequence"/>
</dbReference>
<proteinExistence type="predicted"/>
<keyword evidence="2" id="KW-1185">Reference proteome</keyword>
<dbReference type="AlphaFoldDB" id="A0A4Y2H7W7"/>
<name>A0A4Y2H7W7_ARAVE</name>
<dbReference type="EMBL" id="BGPR01001741">
    <property type="protein sequence ID" value="GBM60828.1"/>
    <property type="molecule type" value="Genomic_DNA"/>
</dbReference>
<evidence type="ECO:0000313" key="2">
    <source>
        <dbReference type="Proteomes" id="UP000499080"/>
    </source>
</evidence>
<organism evidence="1 2">
    <name type="scientific">Araneus ventricosus</name>
    <name type="common">Orbweaver spider</name>
    <name type="synonym">Epeira ventricosa</name>
    <dbReference type="NCBI Taxonomy" id="182803"/>
    <lineage>
        <taxon>Eukaryota</taxon>
        <taxon>Metazoa</taxon>
        <taxon>Ecdysozoa</taxon>
        <taxon>Arthropoda</taxon>
        <taxon>Chelicerata</taxon>
        <taxon>Arachnida</taxon>
        <taxon>Araneae</taxon>
        <taxon>Araneomorphae</taxon>
        <taxon>Entelegynae</taxon>
        <taxon>Araneoidea</taxon>
        <taxon>Araneidae</taxon>
        <taxon>Araneus</taxon>
    </lineage>
</organism>
<reference evidence="1 2" key="1">
    <citation type="journal article" date="2019" name="Sci. Rep.">
        <title>Orb-weaving spider Araneus ventricosus genome elucidates the spidroin gene catalogue.</title>
        <authorList>
            <person name="Kono N."/>
            <person name="Nakamura H."/>
            <person name="Ohtoshi R."/>
            <person name="Moran D.A.P."/>
            <person name="Shinohara A."/>
            <person name="Yoshida Y."/>
            <person name="Fujiwara M."/>
            <person name="Mori M."/>
            <person name="Tomita M."/>
            <person name="Arakawa K."/>
        </authorList>
    </citation>
    <scope>NUCLEOTIDE SEQUENCE [LARGE SCALE GENOMIC DNA]</scope>
</reference>
<comment type="caution">
    <text evidence="1">The sequence shown here is derived from an EMBL/GenBank/DDBJ whole genome shotgun (WGS) entry which is preliminary data.</text>
</comment>